<dbReference type="AlphaFoldDB" id="A0A0H2S275"/>
<dbReference type="Proteomes" id="UP000053477">
    <property type="component" value="Unassembled WGS sequence"/>
</dbReference>
<evidence type="ECO:0000313" key="1">
    <source>
        <dbReference type="EMBL" id="KLO18400.1"/>
    </source>
</evidence>
<reference evidence="1 2" key="1">
    <citation type="submission" date="2015-04" db="EMBL/GenBank/DDBJ databases">
        <title>Complete genome sequence of Schizopora paradoxa KUC8140, a cosmopolitan wood degrader in East Asia.</title>
        <authorList>
            <consortium name="DOE Joint Genome Institute"/>
            <person name="Min B."/>
            <person name="Park H."/>
            <person name="Jang Y."/>
            <person name="Kim J.-J."/>
            <person name="Kim K.H."/>
            <person name="Pangilinan J."/>
            <person name="Lipzen A."/>
            <person name="Riley R."/>
            <person name="Grigoriev I.V."/>
            <person name="Spatafora J.W."/>
            <person name="Choi I.-G."/>
        </authorList>
    </citation>
    <scope>NUCLEOTIDE SEQUENCE [LARGE SCALE GENOMIC DNA]</scope>
    <source>
        <strain evidence="1 2">KUC8140</strain>
    </source>
</reference>
<accession>A0A0H2S275</accession>
<name>A0A0H2S275_9AGAM</name>
<sequence length="135" mass="14261">MQFNGSWSFVTDPTLVPDGDNGFHITSTSGDFAEYPFQGSSVAVTGIVNSTAGLFNVSVTSNASSAVIEQQQLSGFSPFLVYTTLFTASGLDSTVAHTLTITNIENRTLALNGLNVTVVSGGTAYVFHPLVFSRR</sequence>
<gene>
    <name evidence="1" type="ORF">SCHPADRAFT_819830</name>
</gene>
<dbReference type="Gene3D" id="2.60.120.260">
    <property type="entry name" value="Galactose-binding domain-like"/>
    <property type="match status" value="1"/>
</dbReference>
<dbReference type="STRING" id="27342.A0A0H2S275"/>
<proteinExistence type="predicted"/>
<organism evidence="1 2">
    <name type="scientific">Schizopora paradoxa</name>
    <dbReference type="NCBI Taxonomy" id="27342"/>
    <lineage>
        <taxon>Eukaryota</taxon>
        <taxon>Fungi</taxon>
        <taxon>Dikarya</taxon>
        <taxon>Basidiomycota</taxon>
        <taxon>Agaricomycotina</taxon>
        <taxon>Agaricomycetes</taxon>
        <taxon>Hymenochaetales</taxon>
        <taxon>Schizoporaceae</taxon>
        <taxon>Schizopora</taxon>
    </lineage>
</organism>
<keyword evidence="2" id="KW-1185">Reference proteome</keyword>
<protein>
    <submittedName>
        <fullName evidence="1">Uncharacterized protein</fullName>
    </submittedName>
</protein>
<dbReference type="EMBL" id="KQ085895">
    <property type="protein sequence ID" value="KLO18400.1"/>
    <property type="molecule type" value="Genomic_DNA"/>
</dbReference>
<evidence type="ECO:0000313" key="2">
    <source>
        <dbReference type="Proteomes" id="UP000053477"/>
    </source>
</evidence>
<dbReference type="OrthoDB" id="2576334at2759"/>
<dbReference type="InParanoid" id="A0A0H2S275"/>